<feature type="region of interest" description="Disordered" evidence="1">
    <location>
        <begin position="17"/>
        <end position="63"/>
    </location>
</feature>
<dbReference type="EMBL" id="JAOSKY010000003">
    <property type="protein sequence ID" value="MCU7247546.1"/>
    <property type="molecule type" value="Genomic_DNA"/>
</dbReference>
<accession>A0A9X3B1Z0</accession>
<feature type="compositionally biased region" description="Polar residues" evidence="1">
    <location>
        <begin position="24"/>
        <end position="33"/>
    </location>
</feature>
<evidence type="ECO:0000313" key="3">
    <source>
        <dbReference type="Proteomes" id="UP001139955"/>
    </source>
</evidence>
<organism evidence="2 3">
    <name type="scientific">Pseudomonas koreensis</name>
    <dbReference type="NCBI Taxonomy" id="198620"/>
    <lineage>
        <taxon>Bacteria</taxon>
        <taxon>Pseudomonadati</taxon>
        <taxon>Pseudomonadota</taxon>
        <taxon>Gammaproteobacteria</taxon>
        <taxon>Pseudomonadales</taxon>
        <taxon>Pseudomonadaceae</taxon>
        <taxon>Pseudomonas</taxon>
    </lineage>
</organism>
<keyword evidence="3" id="KW-1185">Reference proteome</keyword>
<reference evidence="2" key="1">
    <citation type="submission" date="2022-09" db="EMBL/GenBank/DDBJ databases">
        <authorList>
            <person name="Cesa-Luna C."/>
            <person name="Girard L."/>
            <person name="Lood C."/>
            <person name="Hofte M."/>
            <person name="De Mot R."/>
        </authorList>
    </citation>
    <scope>NUCLEOTIDE SEQUENCE</scope>
    <source>
        <strain evidence="2">B1M3-32</strain>
    </source>
</reference>
<name>A0A9X3B1Z0_9PSED</name>
<gene>
    <name evidence="2" type="ORF">OC940_07005</name>
</gene>
<evidence type="ECO:0000256" key="1">
    <source>
        <dbReference type="SAM" id="MobiDB-lite"/>
    </source>
</evidence>
<feature type="non-terminal residue" evidence="2">
    <location>
        <position position="1"/>
    </location>
</feature>
<dbReference type="RefSeq" id="WP_301621461.1">
    <property type="nucleotide sequence ID" value="NZ_JAOSKY010000003.1"/>
</dbReference>
<comment type="caution">
    <text evidence="2">The sequence shown here is derived from an EMBL/GenBank/DDBJ whole genome shotgun (WGS) entry which is preliminary data.</text>
</comment>
<sequence length="63" mass="6954">AGAKPFGLPFWRLKKVTRRKGETASKNTRSNGYSPKPDKNLVGPEAATLKNNQESRRTLNQAA</sequence>
<dbReference type="Proteomes" id="UP001139955">
    <property type="component" value="Unassembled WGS sequence"/>
</dbReference>
<evidence type="ECO:0000313" key="2">
    <source>
        <dbReference type="EMBL" id="MCU7247546.1"/>
    </source>
</evidence>
<reference evidence="2" key="2">
    <citation type="journal article" date="2023" name="mSystems">
        <title>Charting the Lipopeptidome of Nonpathogenic Pseudomonas.</title>
        <authorList>
            <person name="Cesa-Luna C."/>
            <person name="Geudens N."/>
            <person name="Girard L."/>
            <person name="De Roo V."/>
            <person name="Maklad H.R."/>
            <person name="Martins J.C."/>
            <person name="Hofte M."/>
            <person name="De Mot R."/>
        </authorList>
    </citation>
    <scope>NUCLEOTIDE SEQUENCE</scope>
    <source>
        <strain evidence="2">B1M3-32</strain>
    </source>
</reference>
<dbReference type="AlphaFoldDB" id="A0A9X3B1Z0"/>
<proteinExistence type="predicted"/>
<protein>
    <submittedName>
        <fullName evidence="2">Uncharacterized protein</fullName>
    </submittedName>
</protein>